<dbReference type="STRING" id="1823756.A4H34_01910"/>
<sequence length="473" mass="51215">MASQDEEPLPGSQTASPEQEPSKSAEADGGSGGNVESTARKVLAEHSAQDQGRTLPAGMKALIVFSLATFGCIGLHEVSNLFGPAFFALTLVLTVRPIHRWLIRKGLPPWLSAIFTMTALFGFLLGMVGLTVWSLIDLPDTLKSYSGSFKGLVQNVVDLAEKYNLSSGKLSKDLLDNLDFDKIVTAVTTVLEYLTSAGSLLGMISLSMLFITVDTMTMKFRSKIVYEHDSHFHDALEGFEGRVRQYWIVSSIFGAIVAVVNGIVLAFLHVPMPAAWAIFSFVTNYIPNIGFVIGLVPPALMGLLDSGWLTALWVVIAYSVINSVIQGIFQPKITGDAVGLSTTVTFLSLLFWTVVIGPLGAILAVPLTLFAKALLIDSSVQTRWLEVFIIPESEAKKRYDSGFYDVENPTDDDFVDFMSAELDEHSQSERPKTGLRRSKVRLGHKSAPEGGDSGGSRSSASSSAKAAQDEHSR</sequence>
<gene>
    <name evidence="8" type="ORF">A4H34_01910</name>
</gene>
<dbReference type="GO" id="GO:0016020">
    <property type="term" value="C:membrane"/>
    <property type="evidence" value="ECO:0007669"/>
    <property type="project" value="UniProtKB-SubCell"/>
</dbReference>
<feature type="transmembrane region" description="Helical" evidence="7">
    <location>
        <begin position="274"/>
        <end position="296"/>
    </location>
</feature>
<name>A0A179B2P2_9ACTO</name>
<accession>A0A179B2P2</accession>
<dbReference type="Pfam" id="PF01594">
    <property type="entry name" value="AI-2E_transport"/>
    <property type="match status" value="1"/>
</dbReference>
<feature type="compositionally biased region" description="Low complexity" evidence="6">
    <location>
        <begin position="455"/>
        <end position="466"/>
    </location>
</feature>
<feature type="transmembrane region" description="Helical" evidence="7">
    <location>
        <begin position="110"/>
        <end position="136"/>
    </location>
</feature>
<evidence type="ECO:0000313" key="9">
    <source>
        <dbReference type="Proteomes" id="UP000078368"/>
    </source>
</evidence>
<comment type="caution">
    <text evidence="8">The sequence shown here is derived from an EMBL/GenBank/DDBJ whole genome shotgun (WGS) entry which is preliminary data.</text>
</comment>
<reference evidence="8 9" key="1">
    <citation type="submission" date="2016-04" db="EMBL/GenBank/DDBJ databases">
        <title>Peptidophaga gingivicola gen. nov., sp. nov., isolated from human subgingival plaque.</title>
        <authorList>
            <person name="Beall C.J."/>
            <person name="Mokrzan E.M."/>
            <person name="Griffen A.L."/>
            <person name="Leys E.J."/>
        </authorList>
    </citation>
    <scope>NUCLEOTIDE SEQUENCE [LARGE SCALE GENOMIC DNA]</scope>
    <source>
        <strain evidence="8 9">BA112</strain>
    </source>
</reference>
<dbReference type="InterPro" id="IPR002549">
    <property type="entry name" value="AI-2E-like"/>
</dbReference>
<feature type="transmembrane region" description="Helical" evidence="7">
    <location>
        <begin position="308"/>
        <end position="329"/>
    </location>
</feature>
<protein>
    <recommendedName>
        <fullName evidence="10">AI-2E family transporter</fullName>
    </recommendedName>
</protein>
<comment type="similarity">
    <text evidence="2">Belongs to the autoinducer-2 exporter (AI-2E) (TC 2.A.86) family.</text>
</comment>
<evidence type="ECO:0000256" key="2">
    <source>
        <dbReference type="ARBA" id="ARBA00009773"/>
    </source>
</evidence>
<keyword evidence="9" id="KW-1185">Reference proteome</keyword>
<feature type="transmembrane region" description="Helical" evidence="7">
    <location>
        <begin position="82"/>
        <end position="98"/>
    </location>
</feature>
<feature type="region of interest" description="Disordered" evidence="6">
    <location>
        <begin position="1"/>
        <end position="35"/>
    </location>
</feature>
<dbReference type="PANTHER" id="PTHR21716">
    <property type="entry name" value="TRANSMEMBRANE PROTEIN"/>
    <property type="match status" value="1"/>
</dbReference>
<feature type="compositionally biased region" description="Basic and acidic residues" evidence="6">
    <location>
        <begin position="422"/>
        <end position="432"/>
    </location>
</feature>
<feature type="region of interest" description="Disordered" evidence="6">
    <location>
        <begin position="422"/>
        <end position="473"/>
    </location>
</feature>
<dbReference type="EMBL" id="LVZK01000001">
    <property type="protein sequence ID" value="OAP85968.1"/>
    <property type="molecule type" value="Genomic_DNA"/>
</dbReference>
<evidence type="ECO:0000313" key="8">
    <source>
        <dbReference type="EMBL" id="OAP85968.1"/>
    </source>
</evidence>
<evidence type="ECO:0008006" key="10">
    <source>
        <dbReference type="Google" id="ProtNLM"/>
    </source>
</evidence>
<evidence type="ECO:0000256" key="4">
    <source>
        <dbReference type="ARBA" id="ARBA00022989"/>
    </source>
</evidence>
<feature type="transmembrane region" description="Helical" evidence="7">
    <location>
        <begin position="246"/>
        <end position="268"/>
    </location>
</feature>
<organism evidence="8 9">
    <name type="scientific">Peptidiphaga gingivicola</name>
    <dbReference type="NCBI Taxonomy" id="2741497"/>
    <lineage>
        <taxon>Bacteria</taxon>
        <taxon>Bacillati</taxon>
        <taxon>Actinomycetota</taxon>
        <taxon>Actinomycetes</taxon>
        <taxon>Actinomycetales</taxon>
        <taxon>Actinomycetaceae</taxon>
        <taxon>Peptidiphaga</taxon>
    </lineage>
</organism>
<dbReference type="RefSeq" id="WP_064230887.1">
    <property type="nucleotide sequence ID" value="NZ_LVZK01000001.1"/>
</dbReference>
<evidence type="ECO:0000256" key="1">
    <source>
        <dbReference type="ARBA" id="ARBA00004141"/>
    </source>
</evidence>
<dbReference type="OrthoDB" id="9799225at2"/>
<keyword evidence="4 7" id="KW-1133">Transmembrane helix</keyword>
<comment type="subcellular location">
    <subcellularLocation>
        <location evidence="1">Membrane</location>
        <topology evidence="1">Multi-pass membrane protein</topology>
    </subcellularLocation>
</comment>
<dbReference type="AlphaFoldDB" id="A0A179B2P2"/>
<evidence type="ECO:0000256" key="7">
    <source>
        <dbReference type="SAM" id="Phobius"/>
    </source>
</evidence>
<evidence type="ECO:0000256" key="6">
    <source>
        <dbReference type="SAM" id="MobiDB-lite"/>
    </source>
</evidence>
<feature type="transmembrane region" description="Helical" evidence="7">
    <location>
        <begin position="349"/>
        <end position="375"/>
    </location>
</feature>
<feature type="transmembrane region" description="Helical" evidence="7">
    <location>
        <begin position="193"/>
        <end position="213"/>
    </location>
</feature>
<keyword evidence="5 7" id="KW-0472">Membrane</keyword>
<evidence type="ECO:0000256" key="3">
    <source>
        <dbReference type="ARBA" id="ARBA00022692"/>
    </source>
</evidence>
<dbReference type="PANTHER" id="PTHR21716:SF64">
    <property type="entry name" value="AI-2 TRANSPORT PROTEIN TQSA"/>
    <property type="match status" value="1"/>
</dbReference>
<dbReference type="GO" id="GO:0055085">
    <property type="term" value="P:transmembrane transport"/>
    <property type="evidence" value="ECO:0007669"/>
    <property type="project" value="TreeGrafter"/>
</dbReference>
<keyword evidence="3 7" id="KW-0812">Transmembrane</keyword>
<dbReference type="Proteomes" id="UP000078368">
    <property type="component" value="Unassembled WGS sequence"/>
</dbReference>
<proteinExistence type="inferred from homology"/>
<evidence type="ECO:0000256" key="5">
    <source>
        <dbReference type="ARBA" id="ARBA00023136"/>
    </source>
</evidence>
<feature type="compositionally biased region" description="Basic residues" evidence="6">
    <location>
        <begin position="433"/>
        <end position="444"/>
    </location>
</feature>